<organism evidence="1 2">
    <name type="scientific">Glomus cerebriforme</name>
    <dbReference type="NCBI Taxonomy" id="658196"/>
    <lineage>
        <taxon>Eukaryota</taxon>
        <taxon>Fungi</taxon>
        <taxon>Fungi incertae sedis</taxon>
        <taxon>Mucoromycota</taxon>
        <taxon>Glomeromycotina</taxon>
        <taxon>Glomeromycetes</taxon>
        <taxon>Glomerales</taxon>
        <taxon>Glomeraceae</taxon>
        <taxon>Glomus</taxon>
    </lineage>
</organism>
<reference evidence="1 2" key="1">
    <citation type="submission" date="2018-06" db="EMBL/GenBank/DDBJ databases">
        <title>Comparative genomics reveals the genomic features of Rhizophagus irregularis, R. cerebriforme, R. diaphanum and Gigaspora rosea, and their symbiotic lifestyle signature.</title>
        <authorList>
            <person name="Morin E."/>
            <person name="San Clemente H."/>
            <person name="Chen E.C.H."/>
            <person name="De La Providencia I."/>
            <person name="Hainaut M."/>
            <person name="Kuo A."/>
            <person name="Kohler A."/>
            <person name="Murat C."/>
            <person name="Tang N."/>
            <person name="Roy S."/>
            <person name="Loubradou J."/>
            <person name="Henrissat B."/>
            <person name="Grigoriev I.V."/>
            <person name="Corradi N."/>
            <person name="Roux C."/>
            <person name="Martin F.M."/>
        </authorList>
    </citation>
    <scope>NUCLEOTIDE SEQUENCE [LARGE SCALE GENOMIC DNA]</scope>
    <source>
        <strain evidence="1 2">DAOM 227022</strain>
    </source>
</reference>
<dbReference type="Proteomes" id="UP000265703">
    <property type="component" value="Unassembled WGS sequence"/>
</dbReference>
<evidence type="ECO:0000313" key="1">
    <source>
        <dbReference type="EMBL" id="RIA88912.1"/>
    </source>
</evidence>
<keyword evidence="2" id="KW-1185">Reference proteome</keyword>
<evidence type="ECO:0000313" key="2">
    <source>
        <dbReference type="Proteomes" id="UP000265703"/>
    </source>
</evidence>
<accession>A0A397ST64</accession>
<proteinExistence type="predicted"/>
<name>A0A397ST64_9GLOM</name>
<sequence length="115" mass="13409">MSDINKLSKWLKKCGISSTEEKFYQENKYYNDDNDNEDIIDFYNNLATDDDNINETFQKNLTECNKKNKQMEIIINGDSTTNLDKSFAIHDEIVSLKDSIKTIESSINNRLNLLE</sequence>
<gene>
    <name evidence="1" type="ORF">C1645_825585</name>
</gene>
<dbReference type="AlphaFoldDB" id="A0A397ST64"/>
<comment type="caution">
    <text evidence="1">The sequence shown here is derived from an EMBL/GenBank/DDBJ whole genome shotgun (WGS) entry which is preliminary data.</text>
</comment>
<dbReference type="EMBL" id="QKYT01000240">
    <property type="protein sequence ID" value="RIA88912.1"/>
    <property type="molecule type" value="Genomic_DNA"/>
</dbReference>
<protein>
    <submittedName>
        <fullName evidence="1">Uncharacterized protein</fullName>
    </submittedName>
</protein>